<proteinExistence type="predicted"/>
<sequence length="97" mass="11344">MCTLEVDPILLQRSAFAMRNSEQQAILRNVYHQRRFMVSLPVLNIDLAHRRRLLRRDRQGPSVDQGIEMECEDIPRKEGKILLPVMWTSSASGRREI</sequence>
<keyword evidence="1" id="KW-1185">Reference proteome</keyword>
<organism evidence="1 2">
    <name type="scientific">Steinernema glaseri</name>
    <dbReference type="NCBI Taxonomy" id="37863"/>
    <lineage>
        <taxon>Eukaryota</taxon>
        <taxon>Metazoa</taxon>
        <taxon>Ecdysozoa</taxon>
        <taxon>Nematoda</taxon>
        <taxon>Chromadorea</taxon>
        <taxon>Rhabditida</taxon>
        <taxon>Tylenchina</taxon>
        <taxon>Panagrolaimomorpha</taxon>
        <taxon>Strongyloidoidea</taxon>
        <taxon>Steinernematidae</taxon>
        <taxon>Steinernema</taxon>
    </lineage>
</organism>
<reference evidence="2" key="1">
    <citation type="submission" date="2016-11" db="UniProtKB">
        <authorList>
            <consortium name="WormBaseParasite"/>
        </authorList>
    </citation>
    <scope>IDENTIFICATION</scope>
</reference>
<evidence type="ECO:0000313" key="1">
    <source>
        <dbReference type="Proteomes" id="UP000095287"/>
    </source>
</evidence>
<protein>
    <submittedName>
        <fullName evidence="2">Uncharacterized protein</fullName>
    </submittedName>
</protein>
<dbReference type="Proteomes" id="UP000095287">
    <property type="component" value="Unplaced"/>
</dbReference>
<name>A0A1I7ZPR5_9BILA</name>
<dbReference type="WBParaSite" id="L893_g28704.t1">
    <property type="protein sequence ID" value="L893_g28704.t1"/>
    <property type="gene ID" value="L893_g28704"/>
</dbReference>
<accession>A0A1I7ZPR5</accession>
<evidence type="ECO:0000313" key="2">
    <source>
        <dbReference type="WBParaSite" id="L893_g28704.t1"/>
    </source>
</evidence>
<dbReference type="AlphaFoldDB" id="A0A1I7ZPR5"/>